<dbReference type="OrthoDB" id="9764596at2"/>
<dbReference type="InterPro" id="IPR036259">
    <property type="entry name" value="MFS_trans_sf"/>
</dbReference>
<feature type="transmembrane region" description="Helical" evidence="2">
    <location>
        <begin position="117"/>
        <end position="139"/>
    </location>
</feature>
<protein>
    <submittedName>
        <fullName evidence="3">Glycoside transporter</fullName>
    </submittedName>
</protein>
<dbReference type="EMBL" id="PHFW01000003">
    <property type="protein sequence ID" value="PQM26687.1"/>
    <property type="molecule type" value="Genomic_DNA"/>
</dbReference>
<feature type="transmembrane region" description="Helical" evidence="2">
    <location>
        <begin position="90"/>
        <end position="111"/>
    </location>
</feature>
<dbReference type="GO" id="GO:0015293">
    <property type="term" value="F:symporter activity"/>
    <property type="evidence" value="ECO:0007669"/>
    <property type="project" value="InterPro"/>
</dbReference>
<dbReference type="GO" id="GO:0005886">
    <property type="term" value="C:plasma membrane"/>
    <property type="evidence" value="ECO:0007669"/>
    <property type="project" value="TreeGrafter"/>
</dbReference>
<dbReference type="PANTHER" id="PTHR11328">
    <property type="entry name" value="MAJOR FACILITATOR SUPERFAMILY DOMAIN-CONTAINING PROTEIN"/>
    <property type="match status" value="1"/>
</dbReference>
<dbReference type="AlphaFoldDB" id="A0A2S8B2U1"/>
<evidence type="ECO:0000313" key="4">
    <source>
        <dbReference type="Proteomes" id="UP000238954"/>
    </source>
</evidence>
<dbReference type="InterPro" id="IPR001927">
    <property type="entry name" value="Na/Gal_symport"/>
</dbReference>
<name>A0A2S8B2U1_9SPHN</name>
<evidence type="ECO:0000256" key="1">
    <source>
        <dbReference type="ARBA" id="ARBA00009617"/>
    </source>
</evidence>
<comment type="caution">
    <text evidence="3">The sequence shown here is derived from an EMBL/GenBank/DDBJ whole genome shotgun (WGS) entry which is preliminary data.</text>
</comment>
<dbReference type="InterPro" id="IPR039672">
    <property type="entry name" value="MFS_2"/>
</dbReference>
<evidence type="ECO:0000256" key="2">
    <source>
        <dbReference type="SAM" id="Phobius"/>
    </source>
</evidence>
<sequence>MTPLPPRPEPLARIGFWRKISLGSGDLAFNLYWQSSSLFLLYFYTDVLGVPATIAGTIYMAALIWDAAIDPVVGWAADRTRTRMGRYRPYLLFGAPLLALAYAAMFFVPAMPSAGTLVLVTVTHLLFRTLYAVVNIPYASLFARVTRDSAQRADMAGARIMFAMIAGMLVSSTTLPLAGLLGGDDARRGWQILALVYGGFAVLILWQVAHAARGLDAPEPLVAERVAWRTVAASLASNRPLHLALGVVVLSSIASTFFHKNIIYYFKYVYGDTDAATIALTLSAGVTAASVPAWTWVARTHGKRLAWASGMAIVGVGLIAWWFANGQGLTALLGAIAIIAAGMSANYICFWAVLPDTVEYGEWKTGVRTESLIFGLVVLGQKAALGAAAGALGVALNLVGYQANETMAPATVDGLRTMMLAIPLGGVILSLILIYFYRLSYAAHRQIVLDIAERADARR</sequence>
<gene>
    <name evidence="3" type="ORF">CVO77_16925</name>
</gene>
<dbReference type="GO" id="GO:0008643">
    <property type="term" value="P:carbohydrate transport"/>
    <property type="evidence" value="ECO:0007669"/>
    <property type="project" value="InterPro"/>
</dbReference>
<dbReference type="Gene3D" id="1.20.1250.20">
    <property type="entry name" value="MFS general substrate transporter like domains"/>
    <property type="match status" value="2"/>
</dbReference>
<feature type="transmembrane region" description="Helical" evidence="2">
    <location>
        <begin position="189"/>
        <end position="209"/>
    </location>
</feature>
<organism evidence="3 4">
    <name type="scientific">Sphingopyxis lindanitolerans</name>
    <dbReference type="NCBI Taxonomy" id="2054227"/>
    <lineage>
        <taxon>Bacteria</taxon>
        <taxon>Pseudomonadati</taxon>
        <taxon>Pseudomonadota</taxon>
        <taxon>Alphaproteobacteria</taxon>
        <taxon>Sphingomonadales</taxon>
        <taxon>Sphingomonadaceae</taxon>
        <taxon>Sphingopyxis</taxon>
    </lineage>
</organism>
<feature type="transmembrane region" description="Helical" evidence="2">
    <location>
        <begin position="330"/>
        <end position="353"/>
    </location>
</feature>
<feature type="transmembrane region" description="Helical" evidence="2">
    <location>
        <begin position="50"/>
        <end position="69"/>
    </location>
</feature>
<keyword evidence="4" id="KW-1185">Reference proteome</keyword>
<feature type="transmembrane region" description="Helical" evidence="2">
    <location>
        <begin position="305"/>
        <end position="324"/>
    </location>
</feature>
<dbReference type="NCBIfam" id="TIGR00792">
    <property type="entry name" value="gph"/>
    <property type="match status" value="1"/>
</dbReference>
<dbReference type="SUPFAM" id="SSF103473">
    <property type="entry name" value="MFS general substrate transporter"/>
    <property type="match status" value="1"/>
</dbReference>
<comment type="similarity">
    <text evidence="1">Belongs to the sodium:galactoside symporter (TC 2.A.2) family.</text>
</comment>
<feature type="transmembrane region" description="Helical" evidence="2">
    <location>
        <begin position="418"/>
        <end position="437"/>
    </location>
</feature>
<reference evidence="4" key="1">
    <citation type="submission" date="2017-11" db="EMBL/GenBank/DDBJ databases">
        <title>The complete genome sequence of Sphingopyxis pomeranensis sp. nov. strain WS5A3p.</title>
        <authorList>
            <person name="Kaminski M.A."/>
        </authorList>
    </citation>
    <scope>NUCLEOTIDE SEQUENCE [LARGE SCALE GENOMIC DNA]</scope>
    <source>
        <strain evidence="4">WS5A3p</strain>
    </source>
</reference>
<proteinExistence type="inferred from homology"/>
<dbReference type="Pfam" id="PF13347">
    <property type="entry name" value="MFS_2"/>
    <property type="match status" value="1"/>
</dbReference>
<keyword evidence="2" id="KW-0472">Membrane</keyword>
<feature type="transmembrane region" description="Helical" evidence="2">
    <location>
        <begin position="278"/>
        <end position="298"/>
    </location>
</feature>
<feature type="transmembrane region" description="Helical" evidence="2">
    <location>
        <begin position="160"/>
        <end position="183"/>
    </location>
</feature>
<accession>A0A2S8B2U1</accession>
<dbReference type="PANTHER" id="PTHR11328:SF24">
    <property type="entry name" value="MAJOR FACILITATOR SUPERFAMILY (MFS) PROFILE DOMAIN-CONTAINING PROTEIN"/>
    <property type="match status" value="1"/>
</dbReference>
<dbReference type="GO" id="GO:0006814">
    <property type="term" value="P:sodium ion transport"/>
    <property type="evidence" value="ECO:0007669"/>
    <property type="project" value="InterPro"/>
</dbReference>
<feature type="transmembrane region" description="Helical" evidence="2">
    <location>
        <begin position="243"/>
        <end position="266"/>
    </location>
</feature>
<keyword evidence="2" id="KW-0812">Transmembrane</keyword>
<dbReference type="Proteomes" id="UP000238954">
    <property type="component" value="Chromosome"/>
</dbReference>
<dbReference type="CDD" id="cd17332">
    <property type="entry name" value="MFS_MelB_like"/>
    <property type="match status" value="1"/>
</dbReference>
<keyword evidence="2" id="KW-1133">Transmembrane helix</keyword>
<feature type="transmembrane region" description="Helical" evidence="2">
    <location>
        <begin position="373"/>
        <end position="398"/>
    </location>
</feature>
<evidence type="ECO:0000313" key="3">
    <source>
        <dbReference type="EMBL" id="PQM26687.1"/>
    </source>
</evidence>